<gene>
    <name evidence="2" type="ORF">WHI96_19525</name>
</gene>
<accession>A0ABV1JYJ1</accession>
<dbReference type="SUPFAM" id="SSF53474">
    <property type="entry name" value="alpha/beta-Hydrolases"/>
    <property type="match status" value="1"/>
</dbReference>
<evidence type="ECO:0000313" key="2">
    <source>
        <dbReference type="EMBL" id="MEQ3541005.1"/>
    </source>
</evidence>
<dbReference type="RefSeq" id="WP_345640649.1">
    <property type="nucleotide sequence ID" value="NZ_BAABLY010000004.1"/>
</dbReference>
<organism evidence="2 3">
    <name type="scientific">Pseudonocardia tropica</name>
    <dbReference type="NCBI Taxonomy" id="681289"/>
    <lineage>
        <taxon>Bacteria</taxon>
        <taxon>Bacillati</taxon>
        <taxon>Actinomycetota</taxon>
        <taxon>Actinomycetes</taxon>
        <taxon>Pseudonocardiales</taxon>
        <taxon>Pseudonocardiaceae</taxon>
        <taxon>Pseudonocardia</taxon>
    </lineage>
</organism>
<dbReference type="EMBL" id="JBEDNP010000011">
    <property type="protein sequence ID" value="MEQ3541005.1"/>
    <property type="molecule type" value="Genomic_DNA"/>
</dbReference>
<keyword evidence="3" id="KW-1185">Reference proteome</keyword>
<sequence>MRIPVRGTTPACDGYGSGTPLAHGTGAQASSWGGTVHDLAVVVPGLHAETVDGAGHLGHGEQPEVFAAAVLARSPAARERQASPTEEMT</sequence>
<reference evidence="2 3" key="1">
    <citation type="submission" date="2024-03" db="EMBL/GenBank/DDBJ databases">
        <title>Draft genome sequence of Pseudonocardia tropica JCM 19149.</title>
        <authorList>
            <person name="Butdee W."/>
            <person name="Duangmal K."/>
        </authorList>
    </citation>
    <scope>NUCLEOTIDE SEQUENCE [LARGE SCALE GENOMIC DNA]</scope>
    <source>
        <strain evidence="2 3">JCM 19149</strain>
    </source>
</reference>
<evidence type="ECO:0000313" key="3">
    <source>
        <dbReference type="Proteomes" id="UP001464923"/>
    </source>
</evidence>
<proteinExistence type="predicted"/>
<protein>
    <submittedName>
        <fullName evidence="2">Uncharacterized protein</fullName>
    </submittedName>
</protein>
<feature type="region of interest" description="Disordered" evidence="1">
    <location>
        <begin position="1"/>
        <end position="29"/>
    </location>
</feature>
<evidence type="ECO:0000256" key="1">
    <source>
        <dbReference type="SAM" id="MobiDB-lite"/>
    </source>
</evidence>
<dbReference type="InterPro" id="IPR029058">
    <property type="entry name" value="AB_hydrolase_fold"/>
</dbReference>
<name>A0ABV1JYJ1_9PSEU</name>
<comment type="caution">
    <text evidence="2">The sequence shown here is derived from an EMBL/GenBank/DDBJ whole genome shotgun (WGS) entry which is preliminary data.</text>
</comment>
<dbReference type="Proteomes" id="UP001464923">
    <property type="component" value="Unassembled WGS sequence"/>
</dbReference>